<gene>
    <name evidence="4" type="ORF">A8L45_01785</name>
</gene>
<feature type="domain" description="HTH-type transcriptional regulator MT1864/Rv1816-like C-terminal" evidence="3">
    <location>
        <begin position="91"/>
        <end position="190"/>
    </location>
</feature>
<dbReference type="STRING" id="1080227.A8L45_01785"/>
<dbReference type="AlphaFoldDB" id="A0A1C3ERE3"/>
<reference evidence="4 5" key="1">
    <citation type="submission" date="2016-05" db="EMBL/GenBank/DDBJ databases">
        <title>Genomic Taxonomy of the Vibrionaceae.</title>
        <authorList>
            <person name="Gomez-Gil B."/>
            <person name="Enciso-Ibarra J."/>
        </authorList>
    </citation>
    <scope>NUCLEOTIDE SEQUENCE [LARGE SCALE GENOMIC DNA]</scope>
    <source>
        <strain evidence="4 5">CAIM 1920</strain>
    </source>
</reference>
<evidence type="ECO:0000259" key="3">
    <source>
        <dbReference type="Pfam" id="PF13305"/>
    </source>
</evidence>
<accession>A0A1C3ERE3</accession>
<dbReference type="Gene3D" id="1.10.357.10">
    <property type="entry name" value="Tetracycline Repressor, domain 2"/>
    <property type="match status" value="1"/>
</dbReference>
<dbReference type="InterPro" id="IPR025996">
    <property type="entry name" value="MT1864/Rv1816-like_C"/>
</dbReference>
<dbReference type="SUPFAM" id="SSF48498">
    <property type="entry name" value="Tetracyclin repressor-like, C-terminal domain"/>
    <property type="match status" value="1"/>
</dbReference>
<sequence length="199" mass="22655">MARRNDHSRDELVEMTLSAVEQFLSEKPHQELSLRKVAAMIGYVPSTLINVFGSYNLLLLHVVARTLDDMGETARVEIEKCTNPEEGLSILAQLYLDYARKNPHRWQLVFQHSMNGKELPKWHSERIDRMTGLIEKMLGQLSPNRDEKAVIEASRVLWAGVHGITLLSVDDKLFTDTPVDGDALIQNLLDGYLATWRCN</sequence>
<organism evidence="4 5">
    <name type="scientific">Veronia pacifica</name>
    <dbReference type="NCBI Taxonomy" id="1080227"/>
    <lineage>
        <taxon>Bacteria</taxon>
        <taxon>Pseudomonadati</taxon>
        <taxon>Pseudomonadota</taxon>
        <taxon>Gammaproteobacteria</taxon>
        <taxon>Vibrionales</taxon>
        <taxon>Vibrionaceae</taxon>
        <taxon>Veronia</taxon>
    </lineage>
</organism>
<dbReference type="Proteomes" id="UP000094936">
    <property type="component" value="Unassembled WGS sequence"/>
</dbReference>
<evidence type="ECO:0000256" key="1">
    <source>
        <dbReference type="ARBA" id="ARBA00023015"/>
    </source>
</evidence>
<dbReference type="RefSeq" id="WP_068898607.1">
    <property type="nucleotide sequence ID" value="NZ_JBHUIF010000032.1"/>
</dbReference>
<dbReference type="InterPro" id="IPR036271">
    <property type="entry name" value="Tet_transcr_reg_TetR-rel_C_sf"/>
</dbReference>
<evidence type="ECO:0000313" key="5">
    <source>
        <dbReference type="Proteomes" id="UP000094936"/>
    </source>
</evidence>
<keyword evidence="1" id="KW-0805">Transcription regulation</keyword>
<dbReference type="InterPro" id="IPR009057">
    <property type="entry name" value="Homeodomain-like_sf"/>
</dbReference>
<dbReference type="SUPFAM" id="SSF46689">
    <property type="entry name" value="Homeodomain-like"/>
    <property type="match status" value="1"/>
</dbReference>
<evidence type="ECO:0000256" key="2">
    <source>
        <dbReference type="ARBA" id="ARBA00023163"/>
    </source>
</evidence>
<dbReference type="OrthoDB" id="7223515at2"/>
<proteinExistence type="predicted"/>
<protein>
    <submittedName>
        <fullName evidence="4">TetR family transcriptional regulator</fullName>
    </submittedName>
</protein>
<keyword evidence="5" id="KW-1185">Reference proteome</keyword>
<name>A0A1C3ERE3_9GAMM</name>
<dbReference type="Pfam" id="PF13305">
    <property type="entry name" value="TetR_C_33"/>
    <property type="match status" value="1"/>
</dbReference>
<comment type="caution">
    <text evidence="4">The sequence shown here is derived from an EMBL/GenBank/DDBJ whole genome shotgun (WGS) entry which is preliminary data.</text>
</comment>
<keyword evidence="2" id="KW-0804">Transcription</keyword>
<evidence type="ECO:0000313" key="4">
    <source>
        <dbReference type="EMBL" id="ODA35794.1"/>
    </source>
</evidence>
<dbReference type="EMBL" id="LYBM01000002">
    <property type="protein sequence ID" value="ODA35794.1"/>
    <property type="molecule type" value="Genomic_DNA"/>
</dbReference>